<evidence type="ECO:0000313" key="3">
    <source>
        <dbReference type="Proteomes" id="UP000267536"/>
    </source>
</evidence>
<keyword evidence="1" id="KW-1133">Transmembrane helix</keyword>
<evidence type="ECO:0000256" key="1">
    <source>
        <dbReference type="SAM" id="Phobius"/>
    </source>
</evidence>
<sequence>MLDKALSWCALFLAIVSPVITVGSLFQGEWWTAATFAFLSYYGIREWCKERKRRRALAEWPRERVTSVVSECDDLLDAARRLREIDHRLDLLSSLELVTRTEGGAGDA</sequence>
<keyword evidence="1" id="KW-0472">Membrane</keyword>
<evidence type="ECO:0000313" key="2">
    <source>
        <dbReference type="EMBL" id="RPA58317.1"/>
    </source>
</evidence>
<gene>
    <name evidence="2" type="ORF">EF294_16360</name>
</gene>
<dbReference type="Proteomes" id="UP000267536">
    <property type="component" value="Unassembled WGS sequence"/>
</dbReference>
<organism evidence="2 3">
    <name type="scientific">Gordonia oryzae</name>
    <dbReference type="NCBI Taxonomy" id="2487349"/>
    <lineage>
        <taxon>Bacteria</taxon>
        <taxon>Bacillati</taxon>
        <taxon>Actinomycetota</taxon>
        <taxon>Actinomycetes</taxon>
        <taxon>Mycobacteriales</taxon>
        <taxon>Gordoniaceae</taxon>
        <taxon>Gordonia</taxon>
    </lineage>
</organism>
<keyword evidence="3" id="KW-1185">Reference proteome</keyword>
<dbReference type="AlphaFoldDB" id="A0A3N4GAD0"/>
<protein>
    <submittedName>
        <fullName evidence="2">Uncharacterized protein</fullName>
    </submittedName>
</protein>
<comment type="caution">
    <text evidence="2">The sequence shown here is derived from an EMBL/GenBank/DDBJ whole genome shotgun (WGS) entry which is preliminary data.</text>
</comment>
<keyword evidence="1" id="KW-0812">Transmembrane</keyword>
<reference evidence="2 3" key="1">
    <citation type="submission" date="2018-11" db="EMBL/GenBank/DDBJ databases">
        <title>Draft genome sequence of Gordonia sp. RS15-1S isolated from rice stems.</title>
        <authorList>
            <person name="Muangham S."/>
        </authorList>
    </citation>
    <scope>NUCLEOTIDE SEQUENCE [LARGE SCALE GENOMIC DNA]</scope>
    <source>
        <strain evidence="2 3">RS15-1S</strain>
    </source>
</reference>
<feature type="transmembrane region" description="Helical" evidence="1">
    <location>
        <begin position="31"/>
        <end position="48"/>
    </location>
</feature>
<name>A0A3N4GAD0_9ACTN</name>
<dbReference type="EMBL" id="RKMH01000012">
    <property type="protein sequence ID" value="RPA58317.1"/>
    <property type="molecule type" value="Genomic_DNA"/>
</dbReference>
<proteinExistence type="predicted"/>
<accession>A0A3N4GAD0</accession>